<feature type="region of interest" description="Disordered" evidence="1">
    <location>
        <begin position="54"/>
        <end position="73"/>
    </location>
</feature>
<dbReference type="AlphaFoldDB" id="A0A0D2PGF6"/>
<dbReference type="OrthoDB" id="3263403at2759"/>
<dbReference type="EMBL" id="KN817518">
    <property type="protein sequence ID" value="KJA29919.1"/>
    <property type="molecule type" value="Genomic_DNA"/>
</dbReference>
<accession>A0A0D2PGF6</accession>
<keyword evidence="3" id="KW-1185">Reference proteome</keyword>
<dbReference type="STRING" id="945553.A0A0D2PGF6"/>
<sequence length="146" mass="16108">MSAELDTRLAEPNKKPRLHSSDMELSTPLSPSATPSAISTPNVLEGPAVSLIQSTANSSEQTVDEEEEEEVVEIGPDGLRLVEDILEQVYGENRRGEVVCWFCKNRFEKGFTDAPPKAFIGVTDQELEAHCVENHEIAWNQARASI</sequence>
<feature type="compositionally biased region" description="Basic and acidic residues" evidence="1">
    <location>
        <begin position="1"/>
        <end position="22"/>
    </location>
</feature>
<proteinExistence type="predicted"/>
<evidence type="ECO:0000256" key="1">
    <source>
        <dbReference type="SAM" id="MobiDB-lite"/>
    </source>
</evidence>
<dbReference type="Proteomes" id="UP000054270">
    <property type="component" value="Unassembled WGS sequence"/>
</dbReference>
<protein>
    <submittedName>
        <fullName evidence="2">Uncharacterized protein</fullName>
    </submittedName>
</protein>
<evidence type="ECO:0000313" key="3">
    <source>
        <dbReference type="Proteomes" id="UP000054270"/>
    </source>
</evidence>
<feature type="region of interest" description="Disordered" evidence="1">
    <location>
        <begin position="1"/>
        <end position="41"/>
    </location>
</feature>
<feature type="compositionally biased region" description="Low complexity" evidence="1">
    <location>
        <begin position="25"/>
        <end position="41"/>
    </location>
</feature>
<feature type="compositionally biased region" description="Acidic residues" evidence="1">
    <location>
        <begin position="62"/>
        <end position="72"/>
    </location>
</feature>
<evidence type="ECO:0000313" key="2">
    <source>
        <dbReference type="EMBL" id="KJA29919.1"/>
    </source>
</evidence>
<organism evidence="2 3">
    <name type="scientific">Hypholoma sublateritium (strain FD-334 SS-4)</name>
    <dbReference type="NCBI Taxonomy" id="945553"/>
    <lineage>
        <taxon>Eukaryota</taxon>
        <taxon>Fungi</taxon>
        <taxon>Dikarya</taxon>
        <taxon>Basidiomycota</taxon>
        <taxon>Agaricomycotina</taxon>
        <taxon>Agaricomycetes</taxon>
        <taxon>Agaricomycetidae</taxon>
        <taxon>Agaricales</taxon>
        <taxon>Agaricineae</taxon>
        <taxon>Strophariaceae</taxon>
        <taxon>Hypholoma</taxon>
    </lineage>
</organism>
<gene>
    <name evidence="2" type="ORF">HYPSUDRAFT_196225</name>
</gene>
<name>A0A0D2PGF6_HYPSF</name>
<reference evidence="3" key="1">
    <citation type="submission" date="2014-04" db="EMBL/GenBank/DDBJ databases">
        <title>Evolutionary Origins and Diversification of the Mycorrhizal Mutualists.</title>
        <authorList>
            <consortium name="DOE Joint Genome Institute"/>
            <consortium name="Mycorrhizal Genomics Consortium"/>
            <person name="Kohler A."/>
            <person name="Kuo A."/>
            <person name="Nagy L.G."/>
            <person name="Floudas D."/>
            <person name="Copeland A."/>
            <person name="Barry K.W."/>
            <person name="Cichocki N."/>
            <person name="Veneault-Fourrey C."/>
            <person name="LaButti K."/>
            <person name="Lindquist E.A."/>
            <person name="Lipzen A."/>
            <person name="Lundell T."/>
            <person name="Morin E."/>
            <person name="Murat C."/>
            <person name="Riley R."/>
            <person name="Ohm R."/>
            <person name="Sun H."/>
            <person name="Tunlid A."/>
            <person name="Henrissat B."/>
            <person name="Grigoriev I.V."/>
            <person name="Hibbett D.S."/>
            <person name="Martin F."/>
        </authorList>
    </citation>
    <scope>NUCLEOTIDE SEQUENCE [LARGE SCALE GENOMIC DNA]</scope>
    <source>
        <strain evidence="3">FD-334 SS-4</strain>
    </source>
</reference>